<name>A0A024EDK2_9PSED</name>
<accession>A0A024EDK2</accession>
<reference evidence="2 3" key="1">
    <citation type="journal article" date="2012" name="J. Bacteriol.">
        <title>Genome sequence of cold-adapted Pseudomonas mandelii strain JR-1.</title>
        <authorList>
            <person name="Jang S.H."/>
            <person name="Kim J."/>
            <person name="Kim J."/>
            <person name="Hong S."/>
            <person name="Lee C."/>
        </authorList>
    </citation>
    <scope>NUCLEOTIDE SEQUENCE [LARGE SCALE GENOMIC DNA]</scope>
    <source>
        <strain evidence="2 3">JR-1</strain>
    </source>
</reference>
<organism evidence="2 3">
    <name type="scientific">Pseudomonas mandelii JR-1</name>
    <dbReference type="NCBI Taxonomy" id="1147786"/>
    <lineage>
        <taxon>Bacteria</taxon>
        <taxon>Pseudomonadati</taxon>
        <taxon>Pseudomonadota</taxon>
        <taxon>Gammaproteobacteria</taxon>
        <taxon>Pseudomonadales</taxon>
        <taxon>Pseudomonadaceae</taxon>
        <taxon>Pseudomonas</taxon>
    </lineage>
</organism>
<gene>
    <name evidence="2" type="ORF">OU5_3940</name>
</gene>
<protein>
    <submittedName>
        <fullName evidence="2">Transcriptional regulator</fullName>
    </submittedName>
</protein>
<evidence type="ECO:0000313" key="2">
    <source>
        <dbReference type="EMBL" id="AHZ71019.1"/>
    </source>
</evidence>
<proteinExistence type="predicted"/>
<dbReference type="EMBL" id="CP005960">
    <property type="protein sequence ID" value="AHZ71019.1"/>
    <property type="molecule type" value="Genomic_DNA"/>
</dbReference>
<dbReference type="AlphaFoldDB" id="A0A024EDK2"/>
<evidence type="ECO:0000256" key="1">
    <source>
        <dbReference type="SAM" id="MobiDB-lite"/>
    </source>
</evidence>
<feature type="region of interest" description="Disordered" evidence="1">
    <location>
        <begin position="1"/>
        <end position="23"/>
    </location>
</feature>
<dbReference type="Proteomes" id="UP000026913">
    <property type="component" value="Chromosome"/>
</dbReference>
<sequence>MRRTVLGLSPGVERRHRGISSHKAGDGLRRRLLLLPSFSRGRRAL</sequence>
<evidence type="ECO:0000313" key="3">
    <source>
        <dbReference type="Proteomes" id="UP000026913"/>
    </source>
</evidence>
<dbReference type="HOGENOM" id="CLU_3204153_0_0_6"/>
<dbReference type="KEGG" id="pman:OU5_3940"/>